<feature type="transmembrane region" description="Helical" evidence="1">
    <location>
        <begin position="46"/>
        <end position="63"/>
    </location>
</feature>
<keyword evidence="3" id="KW-1185">Reference proteome</keyword>
<comment type="caution">
    <text evidence="2">The sequence shown here is derived from an EMBL/GenBank/DDBJ whole genome shotgun (WGS) entry which is preliminary data.</text>
</comment>
<reference evidence="3" key="1">
    <citation type="journal article" date="2019" name="Int. J. Syst. Evol. Microbiol.">
        <title>The Global Catalogue of Microorganisms (GCM) 10K type strain sequencing project: providing services to taxonomists for standard genome sequencing and annotation.</title>
        <authorList>
            <consortium name="The Broad Institute Genomics Platform"/>
            <consortium name="The Broad Institute Genome Sequencing Center for Infectious Disease"/>
            <person name="Wu L."/>
            <person name="Ma J."/>
        </authorList>
    </citation>
    <scope>NUCLEOTIDE SEQUENCE [LARGE SCALE GENOMIC DNA]</scope>
    <source>
        <strain evidence="3">CGMCC 4.1799</strain>
    </source>
</reference>
<sequence length="149" mass="16372">MLKVTGFHLTIIAVLINLKNWFEQPIDTLPVIGLAVPSEATWLNPVLYAWFGIAILLYVQLFIRNGFSAISGEYQDVAHPHYEHQAVMSDYERVTNGGDYEPSPAAKAAGALKLLIWYPLKLLLLSPVALGFLLPVFFSGAAVASIFLA</sequence>
<accession>A0ABW0RHE2</accession>
<keyword evidence="1" id="KW-1133">Transmembrane helix</keyword>
<keyword evidence="1" id="KW-0472">Membrane</keyword>
<evidence type="ECO:0000313" key="2">
    <source>
        <dbReference type="EMBL" id="MFC5543838.1"/>
    </source>
</evidence>
<dbReference type="EMBL" id="JBHSNL010000001">
    <property type="protein sequence ID" value="MFC5543838.1"/>
    <property type="molecule type" value="Genomic_DNA"/>
</dbReference>
<dbReference type="Proteomes" id="UP001596055">
    <property type="component" value="Unassembled WGS sequence"/>
</dbReference>
<gene>
    <name evidence="2" type="ORF">ACFPQA_02120</name>
</gene>
<evidence type="ECO:0000256" key="1">
    <source>
        <dbReference type="SAM" id="Phobius"/>
    </source>
</evidence>
<protein>
    <submittedName>
        <fullName evidence="2">Uncharacterized protein</fullName>
    </submittedName>
</protein>
<name>A0ABW0RHE2_9GAMM</name>
<dbReference type="RefSeq" id="WP_248157855.1">
    <property type="nucleotide sequence ID" value="NZ_JAKZAJ010000003.1"/>
</dbReference>
<organism evidence="2 3">
    <name type="scientific">Marinobacter koreensis</name>
    <dbReference type="NCBI Taxonomy" id="335974"/>
    <lineage>
        <taxon>Bacteria</taxon>
        <taxon>Pseudomonadati</taxon>
        <taxon>Pseudomonadota</taxon>
        <taxon>Gammaproteobacteria</taxon>
        <taxon>Pseudomonadales</taxon>
        <taxon>Marinobacteraceae</taxon>
        <taxon>Marinobacter</taxon>
    </lineage>
</organism>
<keyword evidence="1" id="KW-0812">Transmembrane</keyword>
<feature type="transmembrane region" description="Helical" evidence="1">
    <location>
        <begin position="122"/>
        <end position="148"/>
    </location>
</feature>
<proteinExistence type="predicted"/>
<evidence type="ECO:0000313" key="3">
    <source>
        <dbReference type="Proteomes" id="UP001596055"/>
    </source>
</evidence>